<proteinExistence type="predicted"/>
<feature type="transmembrane region" description="Helical" evidence="1">
    <location>
        <begin position="21"/>
        <end position="49"/>
    </location>
</feature>
<comment type="caution">
    <text evidence="2">The sequence shown here is derived from an EMBL/GenBank/DDBJ whole genome shotgun (WGS) entry which is preliminary data.</text>
</comment>
<dbReference type="EMBL" id="PVWG01000021">
    <property type="protein sequence ID" value="PSB17983.1"/>
    <property type="molecule type" value="Genomic_DNA"/>
</dbReference>
<keyword evidence="1" id="KW-0472">Membrane</keyword>
<dbReference type="InterPro" id="IPR045584">
    <property type="entry name" value="Pilin-like"/>
</dbReference>
<evidence type="ECO:0000313" key="2">
    <source>
        <dbReference type="EMBL" id="PSB17983.1"/>
    </source>
</evidence>
<reference evidence="2 3" key="2">
    <citation type="submission" date="2018-03" db="EMBL/GenBank/DDBJ databases">
        <title>The ancient ancestry and fast evolution of plastids.</title>
        <authorList>
            <person name="Moore K.R."/>
            <person name="Magnabosco C."/>
            <person name="Momper L."/>
            <person name="Gold D.A."/>
            <person name="Bosak T."/>
            <person name="Fournier G.P."/>
        </authorList>
    </citation>
    <scope>NUCLEOTIDE SEQUENCE [LARGE SCALE GENOMIC DNA]</scope>
    <source>
        <strain evidence="2 3">ULC007</strain>
    </source>
</reference>
<protein>
    <submittedName>
        <fullName evidence="2">Prepilin-type N-terminal cleavage/methylation domain-containing protein</fullName>
    </submittedName>
</protein>
<dbReference type="Pfam" id="PF07963">
    <property type="entry name" value="N_methyl"/>
    <property type="match status" value="1"/>
</dbReference>
<dbReference type="Proteomes" id="UP000238634">
    <property type="component" value="Unassembled WGS sequence"/>
</dbReference>
<dbReference type="AlphaFoldDB" id="A0A2T1DBZ8"/>
<keyword evidence="1" id="KW-1133">Transmembrane helix</keyword>
<evidence type="ECO:0000256" key="1">
    <source>
        <dbReference type="SAM" id="Phobius"/>
    </source>
</evidence>
<accession>A0A2T1DBZ8</accession>
<reference evidence="2 3" key="1">
    <citation type="submission" date="2018-02" db="EMBL/GenBank/DDBJ databases">
        <authorList>
            <person name="Cohen D.B."/>
            <person name="Kent A.D."/>
        </authorList>
    </citation>
    <scope>NUCLEOTIDE SEQUENCE [LARGE SCALE GENOMIC DNA]</scope>
    <source>
        <strain evidence="2 3">ULC007</strain>
    </source>
</reference>
<dbReference type="OrthoDB" id="461075at2"/>
<sequence>MARKWFKQGSQRLRLSSKRRKSAGFTLIELLVAMFIGGVITSILLFLVVQLLQTSQRESARSDTQREMQMALDYIGRDLREAVYVYDGNCLTNSAYSYPSGSTCSGLLKYLPTAGADNLPVLAFWRVDPLPPDIDKLCQKNATAFSEQDKAKQDAALIPISGIPCVSRRMYTLVVYSLDSKENDKPWSGRARIKRYQLPQYIYSADTKDKVTSGWSFPAGGDVSFMSWPLDAKGKEAPTRGTPISNSSNTQVLVDFVDQKGLSVDQQGLPNGTLTTNAVCPSVPVTNPVTPGYVLTPSSTDNRGFYVCVKGAESNGNLNQEVSIFLQGNAAGRPGLPLTTSNVPISMQTRVMTRGSLDKRI</sequence>
<keyword evidence="3" id="KW-1185">Reference proteome</keyword>
<dbReference type="STRING" id="1920490.GCA_001895925_05111"/>
<dbReference type="InterPro" id="IPR012902">
    <property type="entry name" value="N_methyl_site"/>
</dbReference>
<organism evidence="2 3">
    <name type="scientific">Phormidesmis priestleyi ULC007</name>
    <dbReference type="NCBI Taxonomy" id="1920490"/>
    <lineage>
        <taxon>Bacteria</taxon>
        <taxon>Bacillati</taxon>
        <taxon>Cyanobacteriota</taxon>
        <taxon>Cyanophyceae</taxon>
        <taxon>Leptolyngbyales</taxon>
        <taxon>Leptolyngbyaceae</taxon>
        <taxon>Phormidesmis</taxon>
    </lineage>
</organism>
<dbReference type="NCBIfam" id="TIGR02532">
    <property type="entry name" value="IV_pilin_GFxxxE"/>
    <property type="match status" value="1"/>
</dbReference>
<name>A0A2T1DBZ8_9CYAN</name>
<evidence type="ECO:0000313" key="3">
    <source>
        <dbReference type="Proteomes" id="UP000238634"/>
    </source>
</evidence>
<gene>
    <name evidence="2" type="ORF">C7B65_16650</name>
</gene>
<dbReference type="RefSeq" id="WP_073073479.1">
    <property type="nucleotide sequence ID" value="NZ_MPPI01000023.1"/>
</dbReference>
<dbReference type="PROSITE" id="PS00409">
    <property type="entry name" value="PROKAR_NTER_METHYL"/>
    <property type="match status" value="1"/>
</dbReference>
<dbReference type="SUPFAM" id="SSF54523">
    <property type="entry name" value="Pili subunits"/>
    <property type="match status" value="1"/>
</dbReference>
<keyword evidence="1" id="KW-0812">Transmembrane</keyword>